<dbReference type="InterPro" id="IPR015890">
    <property type="entry name" value="Chorismate_C"/>
</dbReference>
<comment type="similarity">
    <text evidence="3 11">Belongs to the anthranilate synthase component I family.</text>
</comment>
<comment type="pathway">
    <text evidence="2 11">Amino-acid biosynthesis; L-tryptophan biosynthesis; L-tryptophan from chorismate: step 1/5.</text>
</comment>
<reference evidence="14 15" key="1">
    <citation type="journal article" date="2013" name="Genome Announc.">
        <title>Complete Genome Sequence of the Thermophilic and Facultatively Chemolithoautotrophic Sulfate Reducer Archaeoglobus sulfaticallidus Strain PM70-1T.</title>
        <authorList>
            <person name="Stokke R."/>
            <person name="Hocking W.P."/>
            <person name="Steinsbu B.O."/>
            <person name="Steen I.H."/>
        </authorList>
    </citation>
    <scope>NUCLEOTIDE SEQUENCE [LARGE SCALE GENOMIC DNA]</scope>
    <source>
        <strain evidence="14">PM70-1</strain>
    </source>
</reference>
<dbReference type="InterPro" id="IPR019999">
    <property type="entry name" value="Anth_synth_I-like"/>
</dbReference>
<comment type="cofactor">
    <cofactor evidence="1 11">
        <name>Mg(2+)</name>
        <dbReference type="ChEBI" id="CHEBI:18420"/>
    </cofactor>
</comment>
<evidence type="ECO:0000256" key="2">
    <source>
        <dbReference type="ARBA" id="ARBA00004873"/>
    </source>
</evidence>
<dbReference type="NCBIfam" id="NF010087">
    <property type="entry name" value="PRK13572.1"/>
    <property type="match status" value="1"/>
</dbReference>
<evidence type="ECO:0000256" key="1">
    <source>
        <dbReference type="ARBA" id="ARBA00001946"/>
    </source>
</evidence>
<dbReference type="InterPro" id="IPR006805">
    <property type="entry name" value="Anth_synth_I_N"/>
</dbReference>
<comment type="function">
    <text evidence="11">Part of a heterotetrameric complex that catalyzes the two-step biosynthesis of anthranilate, an intermediate in the biosynthesis of L-tryptophan. In the first step, the glutamine-binding beta subunit (TrpG) of anthranilate synthase (AS) provides the glutamine amidotransferase activity which generates ammonia as a substrate that, along with chorismate, is used in the second step, catalyzed by the large alpha subunit of AS (TrpE) to produce anthranilate. In the absence of TrpG, TrpE can synthesize anthranilate directly from chorismate and high concentrations of ammonia.</text>
</comment>
<dbReference type="InterPro" id="IPR010116">
    <property type="entry name" value="Anthranilate_synth_I_arc_typ"/>
</dbReference>
<name>N0BKG0_9EURY</name>
<keyword evidence="4 11" id="KW-0028">Amino-acid biosynthesis</keyword>
<dbReference type="GO" id="GO:0000162">
    <property type="term" value="P:L-tryptophan biosynthetic process"/>
    <property type="evidence" value="ECO:0007669"/>
    <property type="project" value="UniProtKB-UniPathway"/>
</dbReference>
<sequence>MLFHKIEYVEPEKLYCVLRDDSYPFILESADKNELKARHTYISSNPEYIVQINKSGMKINRKRVSKVSNPFKALKNLINGCVGGERFVGGLVGYIPYQAVYNYIDGDLSEPAVFGFYPHVFVYDNFARTLYYNGDREYAEQVVSRAKSIEIETENGESNILSTDADRDDFVEMVYRAKDYILAGDAFQIVLSREYAVDTELTPFEFYRNLKRINPSPYMFLFEFEKAIAGASPETMASVIGNIVKINPIAGTIKRGKDGEEDEILIKKLMSDEKEIAEHIMLLDLARNDVRKVSRSGSVSVSRYMEVVKYSHVIHIESEVCGVLEDGKTAFDAMESAFPAGTLTGAPKIRAMEIIRELERSQRVVYGGCVGYFSSNGWADMAIAIRMAEFDGKCRVRAGAGIVSDSVPENEYYETERKMSAVLKALNLSCVEV</sequence>
<evidence type="ECO:0000256" key="3">
    <source>
        <dbReference type="ARBA" id="ARBA00009562"/>
    </source>
</evidence>
<dbReference type="GO" id="GO:0004049">
    <property type="term" value="F:anthranilate synthase activity"/>
    <property type="evidence" value="ECO:0007669"/>
    <property type="project" value="UniProtKB-EC"/>
</dbReference>
<dbReference type="InterPro" id="IPR005801">
    <property type="entry name" value="ADC_synthase"/>
</dbReference>
<evidence type="ECO:0000256" key="5">
    <source>
        <dbReference type="ARBA" id="ARBA00022723"/>
    </source>
</evidence>
<dbReference type="PRINTS" id="PR00095">
    <property type="entry name" value="ANTSNTHASEI"/>
</dbReference>
<dbReference type="NCBIfam" id="TIGR01820">
    <property type="entry name" value="TrpE-arch"/>
    <property type="match status" value="1"/>
</dbReference>
<proteinExistence type="inferred from homology"/>
<evidence type="ECO:0000256" key="9">
    <source>
        <dbReference type="ARBA" id="ARBA00023239"/>
    </source>
</evidence>
<organism evidence="14 15">
    <name type="scientific">Archaeoglobus sulfaticallidus PM70-1</name>
    <dbReference type="NCBI Taxonomy" id="387631"/>
    <lineage>
        <taxon>Archaea</taxon>
        <taxon>Methanobacteriati</taxon>
        <taxon>Methanobacteriota</taxon>
        <taxon>Archaeoglobi</taxon>
        <taxon>Archaeoglobales</taxon>
        <taxon>Archaeoglobaceae</taxon>
        <taxon>Archaeoglobus</taxon>
    </lineage>
</organism>
<evidence type="ECO:0000256" key="4">
    <source>
        <dbReference type="ARBA" id="ARBA00022605"/>
    </source>
</evidence>
<dbReference type="STRING" id="387631.Asulf_00647"/>
<keyword evidence="6 11" id="KW-0822">Tryptophan biosynthesis</keyword>
<dbReference type="OrthoDB" id="25514at2157"/>
<dbReference type="KEGG" id="ast:Asulf_00647"/>
<evidence type="ECO:0000259" key="13">
    <source>
        <dbReference type="Pfam" id="PF04715"/>
    </source>
</evidence>
<keyword evidence="9 11" id="KW-0456">Lyase</keyword>
<dbReference type="UniPathway" id="UPA00035">
    <property type="reaction ID" value="UER00040"/>
</dbReference>
<dbReference type="Pfam" id="PF04715">
    <property type="entry name" value="Anth_synt_I_N"/>
    <property type="match status" value="1"/>
</dbReference>
<dbReference type="AlphaFoldDB" id="N0BKG0"/>
<gene>
    <name evidence="11" type="primary">trpE</name>
    <name evidence="14" type="ORF">Asulf_00647</name>
</gene>
<dbReference type="EMBL" id="CP005290">
    <property type="protein sequence ID" value="AGK60665.1"/>
    <property type="molecule type" value="Genomic_DNA"/>
</dbReference>
<dbReference type="Proteomes" id="UP000013307">
    <property type="component" value="Chromosome"/>
</dbReference>
<dbReference type="Pfam" id="PF00425">
    <property type="entry name" value="Chorismate_bind"/>
    <property type="match status" value="1"/>
</dbReference>
<evidence type="ECO:0000259" key="12">
    <source>
        <dbReference type="Pfam" id="PF00425"/>
    </source>
</evidence>
<comment type="catalytic activity">
    <reaction evidence="10 11">
        <text>chorismate + L-glutamine = anthranilate + pyruvate + L-glutamate + H(+)</text>
        <dbReference type="Rhea" id="RHEA:21732"/>
        <dbReference type="ChEBI" id="CHEBI:15361"/>
        <dbReference type="ChEBI" id="CHEBI:15378"/>
        <dbReference type="ChEBI" id="CHEBI:16567"/>
        <dbReference type="ChEBI" id="CHEBI:29748"/>
        <dbReference type="ChEBI" id="CHEBI:29985"/>
        <dbReference type="ChEBI" id="CHEBI:58359"/>
        <dbReference type="EC" id="4.1.3.27"/>
    </reaction>
</comment>
<evidence type="ECO:0000313" key="14">
    <source>
        <dbReference type="EMBL" id="AGK60665.1"/>
    </source>
</evidence>
<dbReference type="EC" id="4.1.3.27" evidence="11"/>
<evidence type="ECO:0000256" key="7">
    <source>
        <dbReference type="ARBA" id="ARBA00022842"/>
    </source>
</evidence>
<comment type="subunit">
    <text evidence="11">Heterotetramer consisting of two non-identical subunits: a beta subunit (TrpG) and a large alpha subunit (TrpE).</text>
</comment>
<dbReference type="Gene3D" id="3.60.120.10">
    <property type="entry name" value="Anthranilate synthase"/>
    <property type="match status" value="1"/>
</dbReference>
<keyword evidence="8 11" id="KW-0057">Aromatic amino acid biosynthesis</keyword>
<dbReference type="RefSeq" id="WP_015590264.1">
    <property type="nucleotide sequence ID" value="NC_021169.1"/>
</dbReference>
<protein>
    <recommendedName>
        <fullName evidence="11">Anthranilate synthase component 1</fullName>
        <ecNumber evidence="11">4.1.3.27</ecNumber>
    </recommendedName>
</protein>
<keyword evidence="7 11" id="KW-0460">Magnesium</keyword>
<dbReference type="PANTHER" id="PTHR11236:SF9">
    <property type="entry name" value="ANTHRANILATE SYNTHASE COMPONENT 1"/>
    <property type="match status" value="1"/>
</dbReference>
<dbReference type="PANTHER" id="PTHR11236">
    <property type="entry name" value="AMINOBENZOATE/ANTHRANILATE SYNTHASE"/>
    <property type="match status" value="1"/>
</dbReference>
<dbReference type="eggNOG" id="arCOG02014">
    <property type="taxonomic scope" value="Archaea"/>
</dbReference>
<keyword evidence="15" id="KW-1185">Reference proteome</keyword>
<dbReference type="GeneID" id="15392290"/>
<evidence type="ECO:0000313" key="15">
    <source>
        <dbReference type="Proteomes" id="UP000013307"/>
    </source>
</evidence>
<evidence type="ECO:0000256" key="8">
    <source>
        <dbReference type="ARBA" id="ARBA00023141"/>
    </source>
</evidence>
<feature type="domain" description="Anthranilate synthase component I N-terminal" evidence="13">
    <location>
        <begin position="9"/>
        <end position="131"/>
    </location>
</feature>
<keyword evidence="5 11" id="KW-0479">Metal-binding</keyword>
<evidence type="ECO:0000256" key="6">
    <source>
        <dbReference type="ARBA" id="ARBA00022822"/>
    </source>
</evidence>
<evidence type="ECO:0000256" key="11">
    <source>
        <dbReference type="RuleBase" id="RU364045"/>
    </source>
</evidence>
<evidence type="ECO:0000256" key="10">
    <source>
        <dbReference type="ARBA" id="ARBA00047683"/>
    </source>
</evidence>
<accession>N0BKG0</accession>
<dbReference type="HOGENOM" id="CLU_006493_9_3_2"/>
<dbReference type="GO" id="GO:0046872">
    <property type="term" value="F:metal ion binding"/>
    <property type="evidence" value="ECO:0007669"/>
    <property type="project" value="UniProtKB-KW"/>
</dbReference>
<feature type="domain" description="Chorismate-utilising enzyme C-terminal" evidence="12">
    <location>
        <begin position="167"/>
        <end position="418"/>
    </location>
</feature>
<dbReference type="SUPFAM" id="SSF56322">
    <property type="entry name" value="ADC synthase"/>
    <property type="match status" value="1"/>
</dbReference>